<organism evidence="2 3">
    <name type="scientific">Kitasatospora nipponensis</name>
    <dbReference type="NCBI Taxonomy" id="258049"/>
    <lineage>
        <taxon>Bacteria</taxon>
        <taxon>Bacillati</taxon>
        <taxon>Actinomycetota</taxon>
        <taxon>Actinomycetes</taxon>
        <taxon>Kitasatosporales</taxon>
        <taxon>Streptomycetaceae</taxon>
        <taxon>Kitasatospora</taxon>
    </lineage>
</organism>
<keyword evidence="3" id="KW-1185">Reference proteome</keyword>
<protein>
    <submittedName>
        <fullName evidence="2">Uncharacterized protein</fullName>
    </submittedName>
</protein>
<name>A0ABN1T9S3_9ACTN</name>
<comment type="caution">
    <text evidence="2">The sequence shown here is derived from an EMBL/GenBank/DDBJ whole genome shotgun (WGS) entry which is preliminary data.</text>
</comment>
<evidence type="ECO:0000313" key="3">
    <source>
        <dbReference type="Proteomes" id="UP001500037"/>
    </source>
</evidence>
<sequence>MSHLNEADEHARATEQVELAELGEAGRHGGQARAKDARAAQGLSNGEEQQATTDPQTAGGPGA</sequence>
<proteinExistence type="predicted"/>
<dbReference type="EMBL" id="BAAALF010000385">
    <property type="protein sequence ID" value="GAA1070280.1"/>
    <property type="molecule type" value="Genomic_DNA"/>
</dbReference>
<accession>A0ABN1T9S3</accession>
<gene>
    <name evidence="2" type="ORF">GCM10009665_78210</name>
</gene>
<dbReference type="Proteomes" id="UP001500037">
    <property type="component" value="Unassembled WGS sequence"/>
</dbReference>
<evidence type="ECO:0000256" key="1">
    <source>
        <dbReference type="SAM" id="MobiDB-lite"/>
    </source>
</evidence>
<dbReference type="RefSeq" id="WP_344447108.1">
    <property type="nucleotide sequence ID" value="NZ_BAAALF010000385.1"/>
</dbReference>
<evidence type="ECO:0000313" key="2">
    <source>
        <dbReference type="EMBL" id="GAA1070280.1"/>
    </source>
</evidence>
<feature type="compositionally biased region" description="Polar residues" evidence="1">
    <location>
        <begin position="42"/>
        <end position="56"/>
    </location>
</feature>
<feature type="compositionally biased region" description="Basic and acidic residues" evidence="1">
    <location>
        <begin position="1"/>
        <end position="15"/>
    </location>
</feature>
<reference evidence="2 3" key="1">
    <citation type="journal article" date="2019" name="Int. J. Syst. Evol. Microbiol.">
        <title>The Global Catalogue of Microorganisms (GCM) 10K type strain sequencing project: providing services to taxonomists for standard genome sequencing and annotation.</title>
        <authorList>
            <consortium name="The Broad Institute Genomics Platform"/>
            <consortium name="The Broad Institute Genome Sequencing Center for Infectious Disease"/>
            <person name="Wu L."/>
            <person name="Ma J."/>
        </authorList>
    </citation>
    <scope>NUCLEOTIDE SEQUENCE [LARGE SCALE GENOMIC DNA]</scope>
    <source>
        <strain evidence="2 3">JCM 13004</strain>
    </source>
</reference>
<feature type="region of interest" description="Disordered" evidence="1">
    <location>
        <begin position="1"/>
        <end position="63"/>
    </location>
</feature>